<keyword evidence="1" id="KW-1133">Transmembrane helix</keyword>
<comment type="caution">
    <text evidence="3">The sequence shown here is derived from an EMBL/GenBank/DDBJ whole genome shotgun (WGS) entry which is preliminary data.</text>
</comment>
<dbReference type="RefSeq" id="WP_281902999.1">
    <property type="nucleotide sequence ID" value="NZ_BSDI01000049.1"/>
</dbReference>
<dbReference type="EMBL" id="BSDI01000049">
    <property type="protein sequence ID" value="GLI01735.1"/>
    <property type="molecule type" value="Genomic_DNA"/>
</dbReference>
<dbReference type="CDD" id="cd08545">
    <property type="entry name" value="YcnI_like"/>
    <property type="match status" value="1"/>
</dbReference>
<dbReference type="Gene3D" id="2.60.40.2230">
    <property type="entry name" value="Uncharacterised protein YcnI-like PF07987, DUF1775"/>
    <property type="match status" value="1"/>
</dbReference>
<name>A0ABQ5R5R9_9ACTN</name>
<feature type="transmembrane region" description="Helical" evidence="1">
    <location>
        <begin position="212"/>
        <end position="235"/>
    </location>
</feature>
<keyword evidence="1" id="KW-0472">Membrane</keyword>
<dbReference type="InterPro" id="IPR012533">
    <property type="entry name" value="YcnI-copper_dom"/>
</dbReference>
<gene>
    <name evidence="3" type="ORF">Pa4123_70110</name>
</gene>
<feature type="domain" description="YncI copper-binding" evidence="2">
    <location>
        <begin position="31"/>
        <end position="179"/>
    </location>
</feature>
<reference evidence="3" key="1">
    <citation type="submission" date="2022-12" db="EMBL/GenBank/DDBJ databases">
        <title>New Phytohabitans aurantiacus sp. RD004123 nov., an actinomycete isolated from soil.</title>
        <authorList>
            <person name="Triningsih D.W."/>
            <person name="Harunari E."/>
            <person name="Igarashi Y."/>
        </authorList>
    </citation>
    <scope>NUCLEOTIDE SEQUENCE</scope>
    <source>
        <strain evidence="3">RD004123</strain>
    </source>
</reference>
<evidence type="ECO:0000313" key="4">
    <source>
        <dbReference type="Proteomes" id="UP001144280"/>
    </source>
</evidence>
<proteinExistence type="predicted"/>
<keyword evidence="1" id="KW-0812">Transmembrane</keyword>
<protein>
    <submittedName>
        <fullName evidence="3">Membrane protein</fullName>
    </submittedName>
</protein>
<evidence type="ECO:0000256" key="1">
    <source>
        <dbReference type="SAM" id="Phobius"/>
    </source>
</evidence>
<dbReference type="InterPro" id="IPR038507">
    <property type="entry name" value="YcnI-like_sf"/>
</dbReference>
<sequence>MRVRMAAGLGVAVLAGVVAGLGAGVGPASAHVTVNPREATQGGYAKLAFRVPNERDNASTVKVEVTIPTDKTAIASVSTRPAPGWTATVERAKLATPLKVHDSEVTEAVSKITWTAAPGNEVKPGQFQEFEISAGPLPEADQIAFKALQTYSNGEVVRWIEEPQAGQEEPEHPAPVLKLAKKGAQPASTGAAIVNANADLADGSSDDGASGWYAVAGVGGLIAGLAGLVFGVLAWRRSGAQAG</sequence>
<keyword evidence="4" id="KW-1185">Reference proteome</keyword>
<evidence type="ECO:0000259" key="2">
    <source>
        <dbReference type="Pfam" id="PF07987"/>
    </source>
</evidence>
<organism evidence="3 4">
    <name type="scientific">Phytohabitans aurantiacus</name>
    <dbReference type="NCBI Taxonomy" id="3016789"/>
    <lineage>
        <taxon>Bacteria</taxon>
        <taxon>Bacillati</taxon>
        <taxon>Actinomycetota</taxon>
        <taxon>Actinomycetes</taxon>
        <taxon>Micromonosporales</taxon>
        <taxon>Micromonosporaceae</taxon>
    </lineage>
</organism>
<dbReference type="Proteomes" id="UP001144280">
    <property type="component" value="Unassembled WGS sequence"/>
</dbReference>
<accession>A0ABQ5R5R9</accession>
<dbReference type="Pfam" id="PF07987">
    <property type="entry name" value="DUF1775"/>
    <property type="match status" value="1"/>
</dbReference>
<evidence type="ECO:0000313" key="3">
    <source>
        <dbReference type="EMBL" id="GLI01735.1"/>
    </source>
</evidence>